<sequence length="206" mass="22298">VLLLMAAFAVAASAAAATGKQVTVTNGSGSNVIPWWPAIFPNGCRCQMLYDQAKISYAGTINEFELEKSNAYTCTATNVKFYLCHTKLATLTGNFKNNYGGNTPVGVAKFETYTVPARAGFYPIPMTTTFKYNNTENLILEITYEKITGSNCGLRNGGLSLHRCWGYGPTPTTGTADAVGYNGRISFSYFTALEPTSLGRVKSLFR</sequence>
<gene>
    <name evidence="1" type="ORF">S06H3_38355</name>
</gene>
<proteinExistence type="predicted"/>
<dbReference type="AlphaFoldDB" id="X1P0N8"/>
<reference evidence="1" key="1">
    <citation type="journal article" date="2014" name="Front. Microbiol.">
        <title>High frequency of phylogenetically diverse reductive dehalogenase-homologous genes in deep subseafloor sedimentary metagenomes.</title>
        <authorList>
            <person name="Kawai M."/>
            <person name="Futagami T."/>
            <person name="Toyoda A."/>
            <person name="Takaki Y."/>
            <person name="Nishi S."/>
            <person name="Hori S."/>
            <person name="Arai W."/>
            <person name="Tsubouchi T."/>
            <person name="Morono Y."/>
            <person name="Uchiyama I."/>
            <person name="Ito T."/>
            <person name="Fujiyama A."/>
            <person name="Inagaki F."/>
            <person name="Takami H."/>
        </authorList>
    </citation>
    <scope>NUCLEOTIDE SEQUENCE</scope>
    <source>
        <strain evidence="1">Expedition CK06-06</strain>
    </source>
</reference>
<feature type="non-terminal residue" evidence="1">
    <location>
        <position position="1"/>
    </location>
</feature>
<name>X1P0N8_9ZZZZ</name>
<dbReference type="EMBL" id="BARV01023373">
    <property type="protein sequence ID" value="GAI35996.1"/>
    <property type="molecule type" value="Genomic_DNA"/>
</dbReference>
<comment type="caution">
    <text evidence="1">The sequence shown here is derived from an EMBL/GenBank/DDBJ whole genome shotgun (WGS) entry which is preliminary data.</text>
</comment>
<evidence type="ECO:0000313" key="1">
    <source>
        <dbReference type="EMBL" id="GAI35996.1"/>
    </source>
</evidence>
<accession>X1P0N8</accession>
<organism evidence="1">
    <name type="scientific">marine sediment metagenome</name>
    <dbReference type="NCBI Taxonomy" id="412755"/>
    <lineage>
        <taxon>unclassified sequences</taxon>
        <taxon>metagenomes</taxon>
        <taxon>ecological metagenomes</taxon>
    </lineage>
</organism>
<protein>
    <submittedName>
        <fullName evidence="1">Uncharacterized protein</fullName>
    </submittedName>
</protein>